<dbReference type="EMBL" id="LJZO01000003">
    <property type="protein sequence ID" value="ROW03283.1"/>
    <property type="molecule type" value="Genomic_DNA"/>
</dbReference>
<dbReference type="OrthoDB" id="3830579at2759"/>
<proteinExistence type="predicted"/>
<dbReference type="AlphaFoldDB" id="A0A423WIN4"/>
<evidence type="ECO:0000313" key="1">
    <source>
        <dbReference type="EMBL" id="ROW03283.1"/>
    </source>
</evidence>
<gene>
    <name evidence="1" type="ORF">VSDG_01508</name>
</gene>
<evidence type="ECO:0000313" key="2">
    <source>
        <dbReference type="Proteomes" id="UP000284375"/>
    </source>
</evidence>
<sequence>MAITEIGCMVMAPGVDVTDESTPGGKTLVTAWKKITSQPTGPFRIYWGSEVENPSSLWSFFDFASVEEHQKFRKDFGEDIVKDFDKIFDHGIFTGNKHIVTKPYPPSALRSPVTEIMLAWFPPDISSELKDSNTKRLEQFAEKGLEAIDAHMKFRETDAFKEAVSLIRGLEGLKKLAMFHVKAQIMENETRKP</sequence>
<dbReference type="Gene3D" id="3.30.70.100">
    <property type="match status" value="1"/>
</dbReference>
<name>A0A423WIN4_CYTCH</name>
<keyword evidence="2" id="KW-1185">Reference proteome</keyword>
<dbReference type="STRING" id="252740.A0A423WIN4"/>
<dbReference type="Proteomes" id="UP000284375">
    <property type="component" value="Unassembled WGS sequence"/>
</dbReference>
<organism evidence="1 2">
    <name type="scientific">Cytospora chrysosperma</name>
    <name type="common">Cytospora canker fungus</name>
    <name type="synonym">Sphaeria chrysosperma</name>
    <dbReference type="NCBI Taxonomy" id="252740"/>
    <lineage>
        <taxon>Eukaryota</taxon>
        <taxon>Fungi</taxon>
        <taxon>Dikarya</taxon>
        <taxon>Ascomycota</taxon>
        <taxon>Pezizomycotina</taxon>
        <taxon>Sordariomycetes</taxon>
        <taxon>Sordariomycetidae</taxon>
        <taxon>Diaporthales</taxon>
        <taxon>Cytosporaceae</taxon>
        <taxon>Cytospora</taxon>
    </lineage>
</organism>
<accession>A0A423WIN4</accession>
<reference evidence="1 2" key="1">
    <citation type="submission" date="2015-09" db="EMBL/GenBank/DDBJ databases">
        <title>Host preference determinants of Valsa canker pathogens revealed by comparative genomics.</title>
        <authorList>
            <person name="Yin Z."/>
            <person name="Huang L."/>
        </authorList>
    </citation>
    <scope>NUCLEOTIDE SEQUENCE [LARGE SCALE GENOMIC DNA]</scope>
    <source>
        <strain evidence="1 2">YSFL</strain>
    </source>
</reference>
<evidence type="ECO:0008006" key="3">
    <source>
        <dbReference type="Google" id="ProtNLM"/>
    </source>
</evidence>
<comment type="caution">
    <text evidence="1">The sequence shown here is derived from an EMBL/GenBank/DDBJ whole genome shotgun (WGS) entry which is preliminary data.</text>
</comment>
<protein>
    <recommendedName>
        <fullName evidence="3">ABM domain-containing protein</fullName>
    </recommendedName>
</protein>